<comment type="similarity">
    <text evidence="10">In the N-terminal section; belongs to the carbohydrate kinase PfkB family.</text>
</comment>
<dbReference type="Pfam" id="PF01467">
    <property type="entry name" value="CTP_transf_like"/>
    <property type="match status" value="1"/>
</dbReference>
<evidence type="ECO:0000313" key="13">
    <source>
        <dbReference type="EMBL" id="TDK27672.1"/>
    </source>
</evidence>
<dbReference type="InterPro" id="IPR014729">
    <property type="entry name" value="Rossmann-like_a/b/a_fold"/>
</dbReference>
<feature type="domain" description="Carbohydrate kinase PfkB" evidence="11">
    <location>
        <begin position="42"/>
        <end position="323"/>
    </location>
</feature>
<dbReference type="InterPro" id="IPR023030">
    <property type="entry name" value="Bifunc_HldE"/>
</dbReference>
<dbReference type="Gene3D" id="3.40.1190.20">
    <property type="match status" value="1"/>
</dbReference>
<comment type="function">
    <text evidence="10">Catalyzes the ADP transfer from ATP to D-glycero-beta-D-manno-heptose 1-phosphate, yielding ADP-D-glycero-beta-D-manno-heptose.</text>
</comment>
<dbReference type="SUPFAM" id="SSF52374">
    <property type="entry name" value="Nucleotidylyl transferase"/>
    <property type="match status" value="1"/>
</dbReference>
<evidence type="ECO:0000256" key="1">
    <source>
        <dbReference type="ARBA" id="ARBA00004713"/>
    </source>
</evidence>
<proteinExistence type="inferred from homology"/>
<dbReference type="PANTHER" id="PTHR46969:SF1">
    <property type="entry name" value="BIFUNCTIONAL PROTEIN HLDE"/>
    <property type="match status" value="1"/>
</dbReference>
<dbReference type="GO" id="GO:0033785">
    <property type="term" value="F:heptose 7-phosphate kinase activity"/>
    <property type="evidence" value="ECO:0007669"/>
    <property type="project" value="UniProtKB-UniRule"/>
</dbReference>
<dbReference type="HAMAP" id="MF_01603">
    <property type="entry name" value="HldE"/>
    <property type="match status" value="1"/>
</dbReference>
<evidence type="ECO:0000256" key="5">
    <source>
        <dbReference type="ARBA" id="ARBA00022777"/>
    </source>
</evidence>
<comment type="catalytic activity">
    <reaction evidence="9 10">
        <text>D-glycero-beta-D-manno-heptose 1-phosphate + ATP + H(+) = ADP-D-glycero-beta-D-manno-heptose + diphosphate</text>
        <dbReference type="Rhea" id="RHEA:27465"/>
        <dbReference type="ChEBI" id="CHEBI:15378"/>
        <dbReference type="ChEBI" id="CHEBI:30616"/>
        <dbReference type="ChEBI" id="CHEBI:33019"/>
        <dbReference type="ChEBI" id="CHEBI:59967"/>
        <dbReference type="ChEBI" id="CHEBI:61593"/>
        <dbReference type="EC" id="2.7.7.70"/>
    </reaction>
</comment>
<keyword evidence="7 10" id="KW-0511">Multifunctional enzyme</keyword>
<dbReference type="Gene3D" id="3.40.50.620">
    <property type="entry name" value="HUPs"/>
    <property type="match status" value="1"/>
</dbReference>
<dbReference type="InterPro" id="IPR029056">
    <property type="entry name" value="Ribokinase-like"/>
</dbReference>
<dbReference type="RefSeq" id="WP_133402103.1">
    <property type="nucleotide sequence ID" value="NZ_SMTK01000001.1"/>
</dbReference>
<comment type="pathway">
    <text evidence="10">Nucleotide-sugar biosynthesis; ADP-L-glycero-beta-D-manno-heptose biosynthesis; ADP-L-glycero-beta-D-manno-heptose from D-glycero-beta-D-manno-heptose 7-phosphate: step 3/4.</text>
</comment>
<evidence type="ECO:0000256" key="10">
    <source>
        <dbReference type="HAMAP-Rule" id="MF_01603"/>
    </source>
</evidence>
<dbReference type="GO" id="GO:0016773">
    <property type="term" value="F:phosphotransferase activity, alcohol group as acceptor"/>
    <property type="evidence" value="ECO:0007669"/>
    <property type="project" value="InterPro"/>
</dbReference>
<sequence length="498" mass="51848">MGGLEEVRGLAGWVPLRIAAMSPVITVVGDVMLDGWFSGTIERLCREAPAPVVELDRRDYAPGGAANTAMNLAALGARVRLCGLTGADDAGARLRRLLTEAGVDVTHLVEDPAITTTTKYRILGGDQVLLRLDETPRSVPAGAAARVAAEAAAAIAGSDAVIVCDYGSGVLDGQVRDALAAAQGDRLTLVDAHDPAAWAALRPDLVTPNAREAAGLLGERLDPRGDRARAVRQRSADLLEASGAAAVVVTLDRDGTVLLTADGEFHRTWARPATEKQASGAGDTFVACLAAARAAGLPLTTSLDLAQAGADIVVHRAGTSVCSAADLAQHLGSFAGTALEPDELLQAIRRERAEGRRIVLTNGCFDVLHRGHTAYLNQAKQLGDVLVVAVNDDDGVRRLKGPDRPINPAADRAGVLAALSCVDYVTVFSTDTPVPLIEALRPDIYAKGGDYSEQMLAETPAVEACGGTVRILDYVPERSTSAVVRKIRGPGPVVEGAS</sequence>
<dbReference type="GO" id="GO:0097171">
    <property type="term" value="P:ADP-L-glycero-beta-D-manno-heptose biosynthetic process"/>
    <property type="evidence" value="ECO:0007669"/>
    <property type="project" value="UniProtKB-UniPathway"/>
</dbReference>
<comment type="pathway">
    <text evidence="1">Bacterial outer membrane biogenesis; LPS core biosynthesis.</text>
</comment>
<dbReference type="InterPro" id="IPR002173">
    <property type="entry name" value="Carboh/pur_kinase_PfkB_CS"/>
</dbReference>
<dbReference type="EC" id="2.7.7.70" evidence="10"/>
<evidence type="ECO:0000259" key="11">
    <source>
        <dbReference type="Pfam" id="PF00294"/>
    </source>
</evidence>
<dbReference type="OrthoDB" id="9802794at2"/>
<keyword evidence="3 10" id="KW-0548">Nucleotidyltransferase</keyword>
<gene>
    <name evidence="13" type="primary">rfaE2</name>
    <name evidence="10" type="synonym">hldE</name>
    <name evidence="13" type="ORF">E2F48_00580</name>
</gene>
<keyword evidence="5 10" id="KW-0418">Kinase</keyword>
<dbReference type="GO" id="GO:0005829">
    <property type="term" value="C:cytosol"/>
    <property type="evidence" value="ECO:0007669"/>
    <property type="project" value="TreeGrafter"/>
</dbReference>
<comment type="function">
    <text evidence="10">Catalyzes the phosphorylation of D-glycero-D-manno-heptose 7-phosphate at the C-1 position to selectively form D-glycero-beta-D-manno-heptose-1,7-bisphosphate.</text>
</comment>
<dbReference type="UniPathway" id="UPA00356">
    <property type="reaction ID" value="UER00437"/>
</dbReference>
<dbReference type="InterPro" id="IPR011914">
    <property type="entry name" value="RfaE_dom_II"/>
</dbReference>
<evidence type="ECO:0000313" key="14">
    <source>
        <dbReference type="Proteomes" id="UP000295411"/>
    </source>
</evidence>
<comment type="pathway">
    <text evidence="10">Nucleotide-sugar biosynthesis; ADP-L-glycero-beta-D-manno-heptose biosynthesis; ADP-L-glycero-beta-D-manno-heptose from D-glycero-beta-D-manno-heptose 7-phosphate: step 1/4.</text>
</comment>
<evidence type="ECO:0000256" key="2">
    <source>
        <dbReference type="ARBA" id="ARBA00022679"/>
    </source>
</evidence>
<comment type="caution">
    <text evidence="13">The sequence shown here is derived from an EMBL/GenBank/DDBJ whole genome shotgun (WGS) entry which is preliminary data.</text>
</comment>
<dbReference type="UniPathway" id="UPA00958"/>
<keyword evidence="4 10" id="KW-0547">Nucleotide-binding</keyword>
<accession>A0A4R5U257</accession>
<dbReference type="EMBL" id="SMTK01000001">
    <property type="protein sequence ID" value="TDK27672.1"/>
    <property type="molecule type" value="Genomic_DNA"/>
</dbReference>
<evidence type="ECO:0000256" key="6">
    <source>
        <dbReference type="ARBA" id="ARBA00022840"/>
    </source>
</evidence>
<comment type="subunit">
    <text evidence="10">Homodimer.</text>
</comment>
<evidence type="ECO:0000256" key="7">
    <source>
        <dbReference type="ARBA" id="ARBA00023268"/>
    </source>
</evidence>
<feature type="domain" description="Cytidyltransferase-like" evidence="12">
    <location>
        <begin position="360"/>
        <end position="455"/>
    </location>
</feature>
<dbReference type="NCBIfam" id="TIGR00125">
    <property type="entry name" value="cyt_tran_rel"/>
    <property type="match status" value="1"/>
</dbReference>
<comment type="similarity">
    <text evidence="10">In the C-terminal section; belongs to the cytidylyltransferase family.</text>
</comment>
<organism evidence="13 14">
    <name type="scientific">Arthrobacter crusticola</name>
    <dbReference type="NCBI Taxonomy" id="2547960"/>
    <lineage>
        <taxon>Bacteria</taxon>
        <taxon>Bacillati</taxon>
        <taxon>Actinomycetota</taxon>
        <taxon>Actinomycetes</taxon>
        <taxon>Micrococcales</taxon>
        <taxon>Micrococcaceae</taxon>
        <taxon>Arthrobacter</taxon>
    </lineage>
</organism>
<evidence type="ECO:0000256" key="4">
    <source>
        <dbReference type="ARBA" id="ARBA00022741"/>
    </source>
</evidence>
<dbReference type="PROSITE" id="PS00583">
    <property type="entry name" value="PFKB_KINASES_1"/>
    <property type="match status" value="1"/>
</dbReference>
<keyword evidence="6 10" id="KW-0067">ATP-binding</keyword>
<evidence type="ECO:0000256" key="3">
    <source>
        <dbReference type="ARBA" id="ARBA00022695"/>
    </source>
</evidence>
<feature type="region of interest" description="Cytidylyltransferase" evidence="10">
    <location>
        <begin position="360"/>
        <end position="498"/>
    </location>
</feature>
<evidence type="ECO:0000256" key="9">
    <source>
        <dbReference type="ARBA" id="ARBA00047428"/>
    </source>
</evidence>
<keyword evidence="8 10" id="KW-0119">Carbohydrate metabolism</keyword>
<feature type="region of interest" description="Ribokinase" evidence="10">
    <location>
        <begin position="1"/>
        <end position="337"/>
    </location>
</feature>
<dbReference type="NCBIfam" id="TIGR02199">
    <property type="entry name" value="rfaE_dom_II"/>
    <property type="match status" value="1"/>
</dbReference>
<evidence type="ECO:0000256" key="8">
    <source>
        <dbReference type="ARBA" id="ARBA00023277"/>
    </source>
</evidence>
<dbReference type="Pfam" id="PF00294">
    <property type="entry name" value="PfkB"/>
    <property type="match status" value="1"/>
</dbReference>
<dbReference type="PANTHER" id="PTHR46969">
    <property type="entry name" value="BIFUNCTIONAL PROTEIN HLDE"/>
    <property type="match status" value="1"/>
</dbReference>
<keyword evidence="2 10" id="KW-0808">Transferase</keyword>
<name>A0A4R5U257_9MICC</name>
<dbReference type="GO" id="GO:0005524">
    <property type="term" value="F:ATP binding"/>
    <property type="evidence" value="ECO:0007669"/>
    <property type="project" value="UniProtKB-UniRule"/>
</dbReference>
<dbReference type="EC" id="2.7.1.167" evidence="10"/>
<dbReference type="GO" id="GO:0033786">
    <property type="term" value="F:heptose-1-phosphate adenylyltransferase activity"/>
    <property type="evidence" value="ECO:0007669"/>
    <property type="project" value="UniProtKB-UniRule"/>
</dbReference>
<dbReference type="InterPro" id="IPR004821">
    <property type="entry name" value="Cyt_trans-like"/>
</dbReference>
<reference evidence="13 14" key="1">
    <citation type="submission" date="2019-03" db="EMBL/GenBank/DDBJ databases">
        <title>Arthrobacter sp. nov., an bacterium isolated from biocrust in Mu Us Desert.</title>
        <authorList>
            <person name="Lixiong L."/>
        </authorList>
    </citation>
    <scope>NUCLEOTIDE SEQUENCE [LARGE SCALE GENOMIC DNA]</scope>
    <source>
        <strain evidence="13 14">SLN-3</strain>
    </source>
</reference>
<evidence type="ECO:0000259" key="12">
    <source>
        <dbReference type="Pfam" id="PF01467"/>
    </source>
</evidence>
<feature type="binding site" evidence="10">
    <location>
        <begin position="209"/>
        <end position="212"/>
    </location>
    <ligand>
        <name>ATP</name>
        <dbReference type="ChEBI" id="CHEBI:30616"/>
    </ligand>
</feature>
<comment type="catalytic activity">
    <reaction evidence="10">
        <text>D-glycero-beta-D-manno-heptose 7-phosphate + ATP = D-glycero-beta-D-manno-heptose 1,7-bisphosphate + ADP + H(+)</text>
        <dbReference type="Rhea" id="RHEA:27473"/>
        <dbReference type="ChEBI" id="CHEBI:15378"/>
        <dbReference type="ChEBI" id="CHEBI:30616"/>
        <dbReference type="ChEBI" id="CHEBI:60204"/>
        <dbReference type="ChEBI" id="CHEBI:60208"/>
        <dbReference type="ChEBI" id="CHEBI:456216"/>
        <dbReference type="EC" id="2.7.1.167"/>
    </reaction>
</comment>
<dbReference type="Proteomes" id="UP000295411">
    <property type="component" value="Unassembled WGS sequence"/>
</dbReference>
<keyword evidence="14" id="KW-1185">Reference proteome</keyword>
<dbReference type="GO" id="GO:0009244">
    <property type="term" value="P:lipopolysaccharide core region biosynthetic process"/>
    <property type="evidence" value="ECO:0007669"/>
    <property type="project" value="UniProtKB-UniPathway"/>
</dbReference>
<dbReference type="SUPFAM" id="SSF53613">
    <property type="entry name" value="Ribokinase-like"/>
    <property type="match status" value="1"/>
</dbReference>
<protein>
    <recommendedName>
        <fullName evidence="10">Bifunctional protein HldE</fullName>
    </recommendedName>
    <domain>
        <recommendedName>
            <fullName evidence="10">D-beta-D-heptose 7-phosphate kinase</fullName>
            <ecNumber evidence="10">2.7.1.167</ecNumber>
        </recommendedName>
        <alternativeName>
            <fullName evidence="10">D-beta-D-heptose 7-phosphotransferase</fullName>
        </alternativeName>
        <alternativeName>
            <fullName evidence="10">D-glycero-beta-D-manno-heptose-7-phosphate kinase</fullName>
        </alternativeName>
    </domain>
    <domain>
        <recommendedName>
            <fullName evidence="10">D-beta-D-heptose 1-phosphate adenylyltransferase</fullName>
            <ecNumber evidence="10">2.7.7.70</ecNumber>
        </recommendedName>
        <alternativeName>
            <fullName evidence="10">D-glycero-beta-D-manno-heptose 1-phosphate adenylyltransferase</fullName>
        </alternativeName>
    </domain>
</protein>
<dbReference type="AlphaFoldDB" id="A0A4R5U257"/>
<feature type="active site" evidence="10">
    <location>
        <position position="283"/>
    </location>
</feature>
<dbReference type="InterPro" id="IPR011611">
    <property type="entry name" value="PfkB_dom"/>
</dbReference>